<keyword evidence="4" id="KW-1185">Reference proteome</keyword>
<dbReference type="SUPFAM" id="SSF101148">
    <property type="entry name" value="Plant invertase/pectin methylesterase inhibitor"/>
    <property type="match status" value="1"/>
</dbReference>
<keyword evidence="1" id="KW-0732">Signal</keyword>
<name>A0A7N2LKZ0_QUELO</name>
<dbReference type="GO" id="GO:0004857">
    <property type="term" value="F:enzyme inhibitor activity"/>
    <property type="evidence" value="ECO:0007669"/>
    <property type="project" value="InterPro"/>
</dbReference>
<feature type="signal peptide" evidence="1">
    <location>
        <begin position="1"/>
        <end position="27"/>
    </location>
</feature>
<accession>A0A7N2LKZ0</accession>
<reference evidence="3 4" key="1">
    <citation type="journal article" date="2016" name="G3 (Bethesda)">
        <title>First Draft Assembly and Annotation of the Genome of a California Endemic Oak Quercus lobata Nee (Fagaceae).</title>
        <authorList>
            <person name="Sork V.L."/>
            <person name="Fitz-Gibbon S.T."/>
            <person name="Puiu D."/>
            <person name="Crepeau M."/>
            <person name="Gugger P.F."/>
            <person name="Sherman R."/>
            <person name="Stevens K."/>
            <person name="Langley C.H."/>
            <person name="Pellegrini M."/>
            <person name="Salzberg S.L."/>
        </authorList>
    </citation>
    <scope>NUCLEOTIDE SEQUENCE [LARGE SCALE GENOMIC DNA]</scope>
    <source>
        <strain evidence="3 4">cv. SW786</strain>
    </source>
</reference>
<reference evidence="3" key="2">
    <citation type="submission" date="2021-01" db="UniProtKB">
        <authorList>
            <consortium name="EnsemblPlants"/>
        </authorList>
    </citation>
    <scope>IDENTIFICATION</scope>
</reference>
<dbReference type="Proteomes" id="UP000594261">
    <property type="component" value="Chromosome 4"/>
</dbReference>
<dbReference type="AlphaFoldDB" id="A0A7N2LKZ0"/>
<dbReference type="Gramene" id="QL04p083215:mrna">
    <property type="protein sequence ID" value="QL04p083215:mrna:CDS:1"/>
    <property type="gene ID" value="QL04p083215"/>
</dbReference>
<sequence length="156" mass="16770">MVFKGYTRSLYVLLAIAVILLAGHTHGAGLCDNAPNKQVCDSIVYQRTNPREAVVASIHKMVYQTKVAKAVAQKQANSTKIDACIKEFKEGIDNGKRALEALAKSKYISVRTSIIAAWTNCVVCDNGFGGDPNPIAKSTKLVEDIAAAGVYLTNLI</sequence>
<proteinExistence type="predicted"/>
<dbReference type="Gene3D" id="1.20.140.40">
    <property type="entry name" value="Invertase/pectin methylesterase inhibitor family protein"/>
    <property type="match status" value="1"/>
</dbReference>
<feature type="domain" description="Pectinesterase inhibitor" evidence="2">
    <location>
        <begin position="30"/>
        <end position="134"/>
    </location>
</feature>
<evidence type="ECO:0000313" key="4">
    <source>
        <dbReference type="Proteomes" id="UP000594261"/>
    </source>
</evidence>
<dbReference type="Pfam" id="PF04043">
    <property type="entry name" value="PMEI"/>
    <property type="match status" value="1"/>
</dbReference>
<organism evidence="3 4">
    <name type="scientific">Quercus lobata</name>
    <name type="common">Valley oak</name>
    <dbReference type="NCBI Taxonomy" id="97700"/>
    <lineage>
        <taxon>Eukaryota</taxon>
        <taxon>Viridiplantae</taxon>
        <taxon>Streptophyta</taxon>
        <taxon>Embryophyta</taxon>
        <taxon>Tracheophyta</taxon>
        <taxon>Spermatophyta</taxon>
        <taxon>Magnoliopsida</taxon>
        <taxon>eudicotyledons</taxon>
        <taxon>Gunneridae</taxon>
        <taxon>Pentapetalae</taxon>
        <taxon>rosids</taxon>
        <taxon>fabids</taxon>
        <taxon>Fagales</taxon>
        <taxon>Fagaceae</taxon>
        <taxon>Quercus</taxon>
    </lineage>
</organism>
<dbReference type="InterPro" id="IPR035513">
    <property type="entry name" value="Invertase/methylesterase_inhib"/>
</dbReference>
<dbReference type="InParanoid" id="A0A7N2LKZ0"/>
<evidence type="ECO:0000259" key="2">
    <source>
        <dbReference type="Pfam" id="PF04043"/>
    </source>
</evidence>
<dbReference type="EMBL" id="LRBV02000004">
    <property type="status" value="NOT_ANNOTATED_CDS"/>
    <property type="molecule type" value="Genomic_DNA"/>
</dbReference>
<evidence type="ECO:0000256" key="1">
    <source>
        <dbReference type="SAM" id="SignalP"/>
    </source>
</evidence>
<evidence type="ECO:0000313" key="3">
    <source>
        <dbReference type="EnsemblPlants" id="QL04p083215:mrna:CDS:1"/>
    </source>
</evidence>
<feature type="chain" id="PRO_5029677072" description="Pectinesterase inhibitor domain-containing protein" evidence="1">
    <location>
        <begin position="28"/>
        <end position="156"/>
    </location>
</feature>
<dbReference type="FunCoup" id="A0A7N2LKZ0">
    <property type="interactions" value="9"/>
</dbReference>
<protein>
    <recommendedName>
        <fullName evidence="2">Pectinesterase inhibitor domain-containing protein</fullName>
    </recommendedName>
</protein>
<dbReference type="InterPro" id="IPR006501">
    <property type="entry name" value="Pectinesterase_inhib_dom"/>
</dbReference>
<dbReference type="EnsemblPlants" id="QL04p083215:mrna">
    <property type="protein sequence ID" value="QL04p083215:mrna:CDS:1"/>
    <property type="gene ID" value="QL04p083215"/>
</dbReference>